<dbReference type="InterPro" id="IPR011333">
    <property type="entry name" value="SKP1/BTB/POZ_sf"/>
</dbReference>
<dbReference type="Proteomes" id="UP000014760">
    <property type="component" value="Unassembled WGS sequence"/>
</dbReference>
<reference evidence="6" key="1">
    <citation type="submission" date="2012-12" db="EMBL/GenBank/DDBJ databases">
        <authorList>
            <person name="Hellsten U."/>
            <person name="Grimwood J."/>
            <person name="Chapman J.A."/>
            <person name="Shapiro H."/>
            <person name="Aerts A."/>
            <person name="Otillar R.P."/>
            <person name="Terry A.Y."/>
            <person name="Boore J.L."/>
            <person name="Simakov O."/>
            <person name="Marletaz F."/>
            <person name="Cho S.-J."/>
            <person name="Edsinger-Gonzales E."/>
            <person name="Havlak P."/>
            <person name="Kuo D.-H."/>
            <person name="Larsson T."/>
            <person name="Lv J."/>
            <person name="Arendt D."/>
            <person name="Savage R."/>
            <person name="Osoegawa K."/>
            <person name="de Jong P."/>
            <person name="Lindberg D.R."/>
            <person name="Seaver E.C."/>
            <person name="Weisblat D.A."/>
            <person name="Putnam N.H."/>
            <person name="Grigoriev I.V."/>
            <person name="Rokhsar D.S."/>
        </authorList>
    </citation>
    <scope>NUCLEOTIDE SEQUENCE</scope>
    <source>
        <strain evidence="6">I ESC-2004</strain>
    </source>
</reference>
<feature type="non-terminal residue" evidence="4">
    <location>
        <position position="1"/>
    </location>
</feature>
<dbReference type="Gene3D" id="2.120.10.80">
    <property type="entry name" value="Kelch-type beta propeller"/>
    <property type="match status" value="1"/>
</dbReference>
<dbReference type="PANTHER" id="PTHR24412">
    <property type="entry name" value="KELCH PROTEIN"/>
    <property type="match status" value="1"/>
</dbReference>
<dbReference type="InterPro" id="IPR011705">
    <property type="entry name" value="BACK"/>
</dbReference>
<dbReference type="OMA" id="WENVGTH"/>
<gene>
    <name evidence="4" type="ORF">CAPTEDRAFT_73018</name>
</gene>
<sequence length="462" mass="52124">SFLQMREAEEFVDVALVFGERRVKCHKVILAGACDYFHRMFLTDMAESASKEVSMKGISANTGALLVDYLYGGRIEVTAQNAQDLLSASDMLLIDALKEDVEEFLCQNTGSTNCISLLHIARLYDLKALLKDAHTFLLGNIKEMIDSEELHLLQEGDLVDILIASYCQEDSFHLVQKWVKSSEARTDRFACLLEHVELSECSKEFICNTVMEEEFMMNKQGMKLIQRIMQSSTLADSSNKQYYSACASPVGFIISGGLLRSLRAVHSVVTDCFAYETQNNQWTTLPPMPSARYQHSSIHHKNHLYVIGGMDSRLTLNSVETLNTRSHQWDFLPAMPRPLQLCYAVFISNSLFVLGGSQTGFDASSDVHEYDPMSRTWLARCPMPECCSRGGVVCFADHLYVIGGDERSCMRFNPRSDSWVFLRRPQLNHYSGPSLVWNEKIVICGGIVNDSIEEYSPLTNSW</sequence>
<evidence type="ECO:0000256" key="1">
    <source>
        <dbReference type="ARBA" id="ARBA00022441"/>
    </source>
</evidence>
<dbReference type="SMART" id="SM00612">
    <property type="entry name" value="Kelch"/>
    <property type="match status" value="4"/>
</dbReference>
<dbReference type="Pfam" id="PF00651">
    <property type="entry name" value="BTB"/>
    <property type="match status" value="1"/>
</dbReference>
<proteinExistence type="predicted"/>
<dbReference type="PROSITE" id="PS50097">
    <property type="entry name" value="BTB"/>
    <property type="match status" value="1"/>
</dbReference>
<reference evidence="5" key="3">
    <citation type="submission" date="2015-06" db="UniProtKB">
        <authorList>
            <consortium name="EnsemblMetazoa"/>
        </authorList>
    </citation>
    <scope>IDENTIFICATION</scope>
</reference>
<dbReference type="PANTHER" id="PTHR24412:SF489">
    <property type="entry name" value="RING FINGER DOMAIN AND KELCH REPEAT-CONTAINING PROTEIN DDB_G0271372"/>
    <property type="match status" value="1"/>
</dbReference>
<dbReference type="InterPro" id="IPR015915">
    <property type="entry name" value="Kelch-typ_b-propeller"/>
</dbReference>
<dbReference type="Pfam" id="PF24681">
    <property type="entry name" value="Kelch_KLHDC2_KLHL20_DRC7"/>
    <property type="match status" value="1"/>
</dbReference>
<protein>
    <recommendedName>
        <fullName evidence="3">BTB domain-containing protein</fullName>
    </recommendedName>
</protein>
<dbReference type="EnsemblMetazoa" id="CapteT73018">
    <property type="protein sequence ID" value="CapteP73018"/>
    <property type="gene ID" value="CapteG73018"/>
</dbReference>
<feature type="non-terminal residue" evidence="4">
    <location>
        <position position="462"/>
    </location>
</feature>
<dbReference type="Gene3D" id="1.25.40.420">
    <property type="match status" value="1"/>
</dbReference>
<evidence type="ECO:0000313" key="6">
    <source>
        <dbReference type="Proteomes" id="UP000014760"/>
    </source>
</evidence>
<dbReference type="OrthoDB" id="45365at2759"/>
<dbReference type="SUPFAM" id="SSF54695">
    <property type="entry name" value="POZ domain"/>
    <property type="match status" value="1"/>
</dbReference>
<dbReference type="SMART" id="SM00225">
    <property type="entry name" value="BTB"/>
    <property type="match status" value="1"/>
</dbReference>
<dbReference type="SUPFAM" id="SSF117281">
    <property type="entry name" value="Kelch motif"/>
    <property type="match status" value="1"/>
</dbReference>
<keyword evidence="1" id="KW-0880">Kelch repeat</keyword>
<dbReference type="SMART" id="SM00875">
    <property type="entry name" value="BACK"/>
    <property type="match status" value="1"/>
</dbReference>
<evidence type="ECO:0000259" key="3">
    <source>
        <dbReference type="PROSITE" id="PS50097"/>
    </source>
</evidence>
<dbReference type="AlphaFoldDB" id="R7U236"/>
<dbReference type="InterPro" id="IPR000210">
    <property type="entry name" value="BTB/POZ_dom"/>
</dbReference>
<dbReference type="EMBL" id="AMQN01009856">
    <property type="status" value="NOT_ANNOTATED_CDS"/>
    <property type="molecule type" value="Genomic_DNA"/>
</dbReference>
<accession>R7U236</accession>
<keyword evidence="2" id="KW-0677">Repeat</keyword>
<dbReference type="STRING" id="283909.R7U236"/>
<dbReference type="HOGENOM" id="CLU_004253_14_0_1"/>
<evidence type="ECO:0000313" key="4">
    <source>
        <dbReference type="EMBL" id="ELT99932.1"/>
    </source>
</evidence>
<feature type="domain" description="BTB" evidence="3">
    <location>
        <begin position="12"/>
        <end position="79"/>
    </location>
</feature>
<dbReference type="Gene3D" id="3.30.710.10">
    <property type="entry name" value="Potassium Channel Kv1.1, Chain A"/>
    <property type="match status" value="1"/>
</dbReference>
<keyword evidence="6" id="KW-1185">Reference proteome</keyword>
<evidence type="ECO:0000256" key="2">
    <source>
        <dbReference type="ARBA" id="ARBA00022737"/>
    </source>
</evidence>
<dbReference type="Pfam" id="PF07707">
    <property type="entry name" value="BACK"/>
    <property type="match status" value="1"/>
</dbReference>
<name>R7U236_CAPTE</name>
<dbReference type="EMBL" id="KB306385">
    <property type="protein sequence ID" value="ELT99932.1"/>
    <property type="molecule type" value="Genomic_DNA"/>
</dbReference>
<reference evidence="4 6" key="2">
    <citation type="journal article" date="2013" name="Nature">
        <title>Insights into bilaterian evolution from three spiralian genomes.</title>
        <authorList>
            <person name="Simakov O."/>
            <person name="Marletaz F."/>
            <person name="Cho S.J."/>
            <person name="Edsinger-Gonzales E."/>
            <person name="Havlak P."/>
            <person name="Hellsten U."/>
            <person name="Kuo D.H."/>
            <person name="Larsson T."/>
            <person name="Lv J."/>
            <person name="Arendt D."/>
            <person name="Savage R."/>
            <person name="Osoegawa K."/>
            <person name="de Jong P."/>
            <person name="Grimwood J."/>
            <person name="Chapman J.A."/>
            <person name="Shapiro H."/>
            <person name="Aerts A."/>
            <person name="Otillar R.P."/>
            <person name="Terry A.Y."/>
            <person name="Boore J.L."/>
            <person name="Grigoriev I.V."/>
            <person name="Lindberg D.R."/>
            <person name="Seaver E.C."/>
            <person name="Weisblat D.A."/>
            <person name="Putnam N.H."/>
            <person name="Rokhsar D.S."/>
        </authorList>
    </citation>
    <scope>NUCLEOTIDE SEQUENCE</scope>
    <source>
        <strain evidence="4 6">I ESC-2004</strain>
    </source>
</reference>
<evidence type="ECO:0000313" key="5">
    <source>
        <dbReference type="EnsemblMetazoa" id="CapteP73018"/>
    </source>
</evidence>
<organism evidence="4">
    <name type="scientific">Capitella teleta</name>
    <name type="common">Polychaete worm</name>
    <dbReference type="NCBI Taxonomy" id="283909"/>
    <lineage>
        <taxon>Eukaryota</taxon>
        <taxon>Metazoa</taxon>
        <taxon>Spiralia</taxon>
        <taxon>Lophotrochozoa</taxon>
        <taxon>Annelida</taxon>
        <taxon>Polychaeta</taxon>
        <taxon>Sedentaria</taxon>
        <taxon>Scolecida</taxon>
        <taxon>Capitellidae</taxon>
        <taxon>Capitella</taxon>
    </lineage>
</organism>
<dbReference type="InterPro" id="IPR006652">
    <property type="entry name" value="Kelch_1"/>
</dbReference>